<feature type="compositionally biased region" description="Pro residues" evidence="1">
    <location>
        <begin position="377"/>
        <end position="387"/>
    </location>
</feature>
<feature type="compositionally biased region" description="Polar residues" evidence="1">
    <location>
        <begin position="327"/>
        <end position="360"/>
    </location>
</feature>
<feature type="compositionally biased region" description="Basic and acidic residues" evidence="1">
    <location>
        <begin position="189"/>
        <end position="198"/>
    </location>
</feature>
<evidence type="ECO:0000313" key="2">
    <source>
        <dbReference type="WBParaSite" id="MCU_005502-RA"/>
    </source>
</evidence>
<name>A0A5K3F517_MESCO</name>
<accession>A0A5K3F517</accession>
<organism evidence="2">
    <name type="scientific">Mesocestoides corti</name>
    <name type="common">Flatworm</name>
    <dbReference type="NCBI Taxonomy" id="53468"/>
    <lineage>
        <taxon>Eukaryota</taxon>
        <taxon>Metazoa</taxon>
        <taxon>Spiralia</taxon>
        <taxon>Lophotrochozoa</taxon>
        <taxon>Platyhelminthes</taxon>
        <taxon>Cestoda</taxon>
        <taxon>Eucestoda</taxon>
        <taxon>Cyclophyllidea</taxon>
        <taxon>Mesocestoididae</taxon>
        <taxon>Mesocestoides</taxon>
    </lineage>
</organism>
<feature type="region of interest" description="Disordered" evidence="1">
    <location>
        <begin position="1"/>
        <end position="30"/>
    </location>
</feature>
<feature type="region of interest" description="Disordered" evidence="1">
    <location>
        <begin position="551"/>
        <end position="570"/>
    </location>
</feature>
<feature type="region of interest" description="Disordered" evidence="1">
    <location>
        <begin position="75"/>
        <end position="98"/>
    </location>
</feature>
<reference evidence="2" key="1">
    <citation type="submission" date="2019-11" db="UniProtKB">
        <authorList>
            <consortium name="WormBaseParasite"/>
        </authorList>
    </citation>
    <scope>IDENTIFICATION</scope>
</reference>
<feature type="compositionally biased region" description="Polar residues" evidence="1">
    <location>
        <begin position="75"/>
        <end position="87"/>
    </location>
</feature>
<feature type="compositionally biased region" description="Polar residues" evidence="1">
    <location>
        <begin position="460"/>
        <end position="470"/>
    </location>
</feature>
<dbReference type="WBParaSite" id="MCU_005502-RA">
    <property type="protein sequence ID" value="MCU_005502-RA"/>
    <property type="gene ID" value="MCU_005502"/>
</dbReference>
<proteinExistence type="predicted"/>
<dbReference type="AlphaFoldDB" id="A0A5K3F517"/>
<feature type="region of interest" description="Disordered" evidence="1">
    <location>
        <begin position="460"/>
        <end position="495"/>
    </location>
</feature>
<feature type="region of interest" description="Disordered" evidence="1">
    <location>
        <begin position="186"/>
        <end position="218"/>
    </location>
</feature>
<feature type="region of interest" description="Disordered" evidence="1">
    <location>
        <begin position="314"/>
        <end position="391"/>
    </location>
</feature>
<protein>
    <submittedName>
        <fullName evidence="2">Uncharacterized protein</fullName>
    </submittedName>
</protein>
<sequence length="570" mass="59236">MLSKRDNKAYSLPITSAGLSDTSGSSPAAPTLDYHQKAPSAAVAAVANVFACYTGAASSAHGPDGLDGLLRPPVTINSNSNHPNDLSTVGGALGAEEDEEEDDCLAAPQPPNLTNDYSTVDSCTGALSFGRFGQSHHDEPPNYPSDTKLFALLPPSQQQHQTRLPDIGGPPEVCLLKSEGEVIGEEHEEGCCSDKNQDAKQSSGGRRDTDGINEHPGTPLMVRPASALASTDGHFTGSDFDPRSHLCCRSSLLKVPTAKNHSHVIHSTPFAPQESSRCASAAGGYVNSPFNNPHPRHASGSAAYLRGHLMVVPPDGGGSGGGGGSYLSDSDLQNSSQHIGSVSSSPGIRTESISPTTSTHDALLAHSRPPHHLAPHPHAPSHPPPPDLLFCPTSSAGADFFSPVRSDPEGPLQLRKSSTVNYSVGVDGTPTVWDGGRLPDQRSGGGGSVLTPVIDEYPQHQQHVPSSPMSFSMRDSAAGSGANNGGESCGESGSTPTCAGGIVDSFQSCSGVPRRCAPQMPVGSFPSQSDFPLTENFSHFVPFDTVNSITGSLSSSPPSLPVPLKRCRRH</sequence>
<evidence type="ECO:0000256" key="1">
    <source>
        <dbReference type="SAM" id="MobiDB-lite"/>
    </source>
</evidence>
<feature type="compositionally biased region" description="Gly residues" evidence="1">
    <location>
        <begin position="315"/>
        <end position="325"/>
    </location>
</feature>
<feature type="compositionally biased region" description="Polar residues" evidence="1">
    <location>
        <begin position="13"/>
        <end position="28"/>
    </location>
</feature>